<name>A0ABN7X0B8_GIGMA</name>
<gene>
    <name evidence="2" type="ORF">GMARGA_LOCUS37256</name>
</gene>
<feature type="non-terminal residue" evidence="2">
    <location>
        <position position="172"/>
    </location>
</feature>
<proteinExistence type="predicted"/>
<feature type="region of interest" description="Disordered" evidence="1">
    <location>
        <begin position="105"/>
        <end position="142"/>
    </location>
</feature>
<organism evidence="2 3">
    <name type="scientific">Gigaspora margarita</name>
    <dbReference type="NCBI Taxonomy" id="4874"/>
    <lineage>
        <taxon>Eukaryota</taxon>
        <taxon>Fungi</taxon>
        <taxon>Fungi incertae sedis</taxon>
        <taxon>Mucoromycota</taxon>
        <taxon>Glomeromycotina</taxon>
        <taxon>Glomeromycetes</taxon>
        <taxon>Diversisporales</taxon>
        <taxon>Gigasporaceae</taxon>
        <taxon>Gigaspora</taxon>
    </lineage>
</organism>
<sequence length="172" mass="20142">MQVRICKYSFTGAPCKHQALISFYYHIYGLNQTPVLFVNSRYYYVYLVLEKKHKELSFYIDLYQEKINQDKLLYLAEFAALNNNNSVNNAINEVISEAKSVYDNYSSNKKSRDNDSTGENTTKKLEQENQAQDTNKYENKEPTQYIMSAQSKRLQKKHLHNLNKALIESCPN</sequence>
<evidence type="ECO:0000313" key="2">
    <source>
        <dbReference type="EMBL" id="CAG8844719.1"/>
    </source>
</evidence>
<protein>
    <submittedName>
        <fullName evidence="2">24851_t:CDS:1</fullName>
    </submittedName>
</protein>
<comment type="caution">
    <text evidence="2">The sequence shown here is derived from an EMBL/GenBank/DDBJ whole genome shotgun (WGS) entry which is preliminary data.</text>
</comment>
<keyword evidence="3" id="KW-1185">Reference proteome</keyword>
<evidence type="ECO:0000256" key="1">
    <source>
        <dbReference type="SAM" id="MobiDB-lite"/>
    </source>
</evidence>
<dbReference type="Proteomes" id="UP000789901">
    <property type="component" value="Unassembled WGS sequence"/>
</dbReference>
<reference evidence="2 3" key="1">
    <citation type="submission" date="2021-06" db="EMBL/GenBank/DDBJ databases">
        <authorList>
            <person name="Kallberg Y."/>
            <person name="Tangrot J."/>
            <person name="Rosling A."/>
        </authorList>
    </citation>
    <scope>NUCLEOTIDE SEQUENCE [LARGE SCALE GENOMIC DNA]</scope>
    <source>
        <strain evidence="2 3">120-4 pot B 10/14</strain>
    </source>
</reference>
<feature type="compositionally biased region" description="Basic and acidic residues" evidence="1">
    <location>
        <begin position="110"/>
        <end position="127"/>
    </location>
</feature>
<evidence type="ECO:0000313" key="3">
    <source>
        <dbReference type="Proteomes" id="UP000789901"/>
    </source>
</evidence>
<accession>A0ABN7X0B8</accession>
<dbReference type="EMBL" id="CAJVQB010076885">
    <property type="protein sequence ID" value="CAG8844719.1"/>
    <property type="molecule type" value="Genomic_DNA"/>
</dbReference>